<dbReference type="Gene3D" id="3.50.50.60">
    <property type="entry name" value="FAD/NAD(P)-binding domain"/>
    <property type="match status" value="2"/>
</dbReference>
<comment type="similarity">
    <text evidence="3">Belongs to the UbiH/COQ6 family.</text>
</comment>
<proteinExistence type="inferred from homology"/>
<evidence type="ECO:0000256" key="4">
    <source>
        <dbReference type="ARBA" id="ARBA00022630"/>
    </source>
</evidence>
<feature type="domain" description="FAD-binding" evidence="8">
    <location>
        <begin position="4"/>
        <end position="336"/>
    </location>
</feature>
<gene>
    <name evidence="9" type="ORF">FcAc13_10050</name>
</gene>
<dbReference type="InterPro" id="IPR002938">
    <property type="entry name" value="FAD-bd"/>
</dbReference>
<evidence type="ECO:0000259" key="8">
    <source>
        <dbReference type="Pfam" id="PF01494"/>
    </source>
</evidence>
<evidence type="ECO:0000256" key="3">
    <source>
        <dbReference type="ARBA" id="ARBA00005349"/>
    </source>
</evidence>
<dbReference type="PRINTS" id="PR00420">
    <property type="entry name" value="RNGMNOXGNASE"/>
</dbReference>
<keyword evidence="5" id="KW-0274">FAD</keyword>
<accession>A0ABR7QZK1</accession>
<dbReference type="PANTHER" id="PTHR43876:SF7">
    <property type="entry name" value="UBIQUINONE BIOSYNTHESIS MONOOXYGENASE COQ6, MITOCHONDRIAL"/>
    <property type="match status" value="1"/>
</dbReference>
<comment type="cofactor">
    <cofactor evidence="1">
        <name>FAD</name>
        <dbReference type="ChEBI" id="CHEBI:57692"/>
    </cofactor>
</comment>
<evidence type="ECO:0000256" key="1">
    <source>
        <dbReference type="ARBA" id="ARBA00001974"/>
    </source>
</evidence>
<keyword evidence="10" id="KW-1185">Reference proteome</keyword>
<evidence type="ECO:0000256" key="5">
    <source>
        <dbReference type="ARBA" id="ARBA00022827"/>
    </source>
</evidence>
<name>A0ABR7QZK1_9GAMM</name>
<reference evidence="9 10" key="1">
    <citation type="submission" date="2020-06" db="EMBL/GenBank/DDBJ databases">
        <title>Frischella cerana isolated from Apis cerana gut homogenate.</title>
        <authorList>
            <person name="Wolter L.A."/>
            <person name="Suenami S."/>
            <person name="Miyazaki R."/>
        </authorList>
    </citation>
    <scope>NUCLEOTIDE SEQUENCE [LARGE SCALE GENOMIC DNA]</scope>
    <source>
        <strain evidence="9 10">Ac13</strain>
    </source>
</reference>
<sequence length="392" mass="44496">MIDFDVAIVGSGMVGLATASALYRQGMKIAVITDNQQLYHHLDKERVEIRASAINHASQQYFQQIGIWDKLLHSGRVQPFDQIEVQEVSGFAKLVENCSAYAYTKLGYIIENQLIQNTLYQKLIEQKNVVFFYHQVTDLTFSSDRAFIKLANNEKIAAKLIIAADGANSFIRQHQQIKMLKQPYRHHAIIATVQTELAHQACAKQIFYPEGIVAFLPLWKSHESCLVWSTHQHNVNVLNTMAPAAFGQQLSQITARYVGQCKIISDRYTFPLIARYCMDTVKPRLILIGDAAHTIHPLAGQGANLGFQDAQQLTDTINHLYVAQHDIGLVKFYRQYQLKRHKDTLIMMAAMKGIQDIFTGYNPVKSFTRGIGMNAINHINWLKKTIVEYGMK</sequence>
<dbReference type="GO" id="GO:0004497">
    <property type="term" value="F:monooxygenase activity"/>
    <property type="evidence" value="ECO:0007669"/>
    <property type="project" value="UniProtKB-KW"/>
</dbReference>
<dbReference type="SUPFAM" id="SSF51905">
    <property type="entry name" value="FAD/NAD(P)-binding domain"/>
    <property type="match status" value="1"/>
</dbReference>
<evidence type="ECO:0000256" key="7">
    <source>
        <dbReference type="ARBA" id="ARBA00023033"/>
    </source>
</evidence>
<dbReference type="InterPro" id="IPR010971">
    <property type="entry name" value="UbiH/COQ6"/>
</dbReference>
<dbReference type="InterPro" id="IPR036188">
    <property type="entry name" value="FAD/NAD-bd_sf"/>
</dbReference>
<evidence type="ECO:0000313" key="9">
    <source>
        <dbReference type="EMBL" id="MBC9131644.1"/>
    </source>
</evidence>
<dbReference type="EMBL" id="JABURY010000019">
    <property type="protein sequence ID" value="MBC9131644.1"/>
    <property type="molecule type" value="Genomic_DNA"/>
</dbReference>
<dbReference type="Pfam" id="PF01494">
    <property type="entry name" value="FAD_binding_3"/>
    <property type="match status" value="1"/>
</dbReference>
<evidence type="ECO:0000313" key="10">
    <source>
        <dbReference type="Proteomes" id="UP000651208"/>
    </source>
</evidence>
<dbReference type="PROSITE" id="PS01304">
    <property type="entry name" value="UBIH"/>
    <property type="match status" value="1"/>
</dbReference>
<dbReference type="RefSeq" id="WP_187756086.1">
    <property type="nucleotide sequence ID" value="NZ_JABURY010000019.1"/>
</dbReference>
<keyword evidence="4" id="KW-0285">Flavoprotein</keyword>
<dbReference type="PANTHER" id="PTHR43876">
    <property type="entry name" value="UBIQUINONE BIOSYNTHESIS MONOOXYGENASE COQ6, MITOCHONDRIAL"/>
    <property type="match status" value="1"/>
</dbReference>
<dbReference type="InterPro" id="IPR051205">
    <property type="entry name" value="UbiH/COQ6_monooxygenase"/>
</dbReference>
<dbReference type="Proteomes" id="UP000651208">
    <property type="component" value="Unassembled WGS sequence"/>
</dbReference>
<comment type="pathway">
    <text evidence="2">Cofactor biosynthesis; ubiquinone biosynthesis.</text>
</comment>
<organism evidence="9 10">
    <name type="scientific">Frischella japonica</name>
    <dbReference type="NCBI Taxonomy" id="2741544"/>
    <lineage>
        <taxon>Bacteria</taxon>
        <taxon>Pseudomonadati</taxon>
        <taxon>Pseudomonadota</taxon>
        <taxon>Gammaproteobacteria</taxon>
        <taxon>Orbales</taxon>
        <taxon>Orbaceae</taxon>
        <taxon>Frischella</taxon>
    </lineage>
</organism>
<comment type="caution">
    <text evidence="9">The sequence shown here is derived from an EMBL/GenBank/DDBJ whole genome shotgun (WGS) entry which is preliminary data.</text>
</comment>
<protein>
    <submittedName>
        <fullName evidence="9">FAD-dependent monooxygenase</fullName>
    </submittedName>
</protein>
<dbReference type="NCBIfam" id="TIGR01988">
    <property type="entry name" value="Ubi-OHases"/>
    <property type="match status" value="1"/>
</dbReference>
<evidence type="ECO:0000256" key="6">
    <source>
        <dbReference type="ARBA" id="ARBA00023002"/>
    </source>
</evidence>
<dbReference type="InterPro" id="IPR018168">
    <property type="entry name" value="Ubi_Hdrlase_CS"/>
</dbReference>
<evidence type="ECO:0000256" key="2">
    <source>
        <dbReference type="ARBA" id="ARBA00004749"/>
    </source>
</evidence>
<keyword evidence="6" id="KW-0560">Oxidoreductase</keyword>
<keyword evidence="7 9" id="KW-0503">Monooxygenase</keyword>